<protein>
    <submittedName>
        <fullName evidence="1">Uncharacterized protein</fullName>
    </submittedName>
</protein>
<proteinExistence type="predicted"/>
<dbReference type="EMBL" id="JACEGQ020000019">
    <property type="protein sequence ID" value="KAH8480380.1"/>
    <property type="molecule type" value="Genomic_DNA"/>
</dbReference>
<feature type="non-terminal residue" evidence="1">
    <location>
        <position position="1"/>
    </location>
</feature>
<evidence type="ECO:0000313" key="1">
    <source>
        <dbReference type="EMBL" id="KAH8480380.1"/>
    </source>
</evidence>
<evidence type="ECO:0000313" key="2">
    <source>
        <dbReference type="Proteomes" id="UP000807159"/>
    </source>
</evidence>
<accession>A0A8T2WHW9</accession>
<comment type="caution">
    <text evidence="1">The sequence shown here is derived from an EMBL/GenBank/DDBJ whole genome shotgun (WGS) entry which is preliminary data.</text>
</comment>
<name>A0A8T2WHW9_POPDE</name>
<reference evidence="1" key="1">
    <citation type="journal article" date="2021" name="J. Hered.">
        <title>Genome Assembly of Salicaceae Populus deltoides (Eastern Cottonwood) I-69 Based on Nanopore Sequencing and Hi-C Technologies.</title>
        <authorList>
            <person name="Bai S."/>
            <person name="Wu H."/>
            <person name="Zhang J."/>
            <person name="Pan Z."/>
            <person name="Zhao W."/>
            <person name="Li Z."/>
            <person name="Tong C."/>
        </authorList>
    </citation>
    <scope>NUCLEOTIDE SEQUENCE</scope>
    <source>
        <tissue evidence="1">Leaf</tissue>
    </source>
</reference>
<gene>
    <name evidence="1" type="ORF">H0E87_030586</name>
</gene>
<keyword evidence="2" id="KW-1185">Reference proteome</keyword>
<dbReference type="Proteomes" id="UP000807159">
    <property type="component" value="Chromosome 19"/>
</dbReference>
<organism evidence="1 2">
    <name type="scientific">Populus deltoides</name>
    <name type="common">Eastern poplar</name>
    <name type="synonym">Eastern cottonwood</name>
    <dbReference type="NCBI Taxonomy" id="3696"/>
    <lineage>
        <taxon>Eukaryota</taxon>
        <taxon>Viridiplantae</taxon>
        <taxon>Streptophyta</taxon>
        <taxon>Embryophyta</taxon>
        <taxon>Tracheophyta</taxon>
        <taxon>Spermatophyta</taxon>
        <taxon>Magnoliopsida</taxon>
        <taxon>eudicotyledons</taxon>
        <taxon>Gunneridae</taxon>
        <taxon>Pentapetalae</taxon>
        <taxon>rosids</taxon>
        <taxon>fabids</taxon>
        <taxon>Malpighiales</taxon>
        <taxon>Salicaceae</taxon>
        <taxon>Saliceae</taxon>
        <taxon>Populus</taxon>
    </lineage>
</organism>
<dbReference type="AlphaFoldDB" id="A0A8T2WHW9"/>
<sequence length="78" mass="8140">RGSEGLPAGDEDVRFLLVKKKLHRWSTGGDAADAEGGGAVLLSRAHRAYGRKSCTVGGEETTPQDFGVVAGREGEADL</sequence>